<feature type="transmembrane region" description="Helical" evidence="18">
    <location>
        <begin position="610"/>
        <end position="636"/>
    </location>
</feature>
<evidence type="ECO:0000256" key="6">
    <source>
        <dbReference type="ARBA" id="ARBA00022630"/>
    </source>
</evidence>
<dbReference type="InterPro" id="IPR013121">
    <property type="entry name" value="Fe_red_NAD-bd_6"/>
</dbReference>
<accession>A0A6A1VM76</accession>
<keyword evidence="12" id="KW-0408">Iron</keyword>
<sequence>MAMDELHSAQQSLLFSNGGDNNKNKIRKKGIFGSLAKWILKFTMWVIFVLWVAMFCVVPTDLGSDLYDDWIDATSGALFGKTGSALLLYSGPIIMIAFLAVPYLLLSGEDQQEEELQEKRPPRFRLWTFPVLVEGPFGVVSAAEFIGIILFVVFVLWTLYANAVVNFELLPSYGDLTFKEMSCVILEFVALGFGATGSYLLAFFFLPIARGSVLLRLIGIPFEHATRYHVWLGHLSMLLFTLHGAIYLIAWSIEGHLIDDILEWGNLAGVISLLSGLLMWVTSLHPVRKQKFELFFYTHQLYAVFVFFFAQHAGFHFNSAAGGIFLFIIDRFLRFCQSRRTVDIISAKCLPCGTVELILSKPASLRYSALSFIFLKVQELSWLQWHSFSISSSPLDGKYHLSILIKAQGEWTTELQGIVLNNSDTELQKELHLQPLTKLTASVEGPYGNEQPYHLLYENLILVAGGIGISPFLAILRDILHRTREGKACLPRNILIVWAVKRSKELYLLSTIDVESICPFFSDKLNLEIDIYVTQETEPPLEEGRVPEAMNSSTCSPVSHGCSMSVLVGTGNTLWSGLCAVSSTLGFVILVGLLNYFYITPFSISSRWYIGLLVETCMPLSVFVFGGLVVGLWHLWERQNATWEQCEDDRTKVYKMPQNETVAHEDSRWQTLATANRTTYGSRPDFKGILGNISDKCGAIDVGVIVCGPPTLQSSIAKEIRSRNIRRQHDHPIFHFNSHSFDL</sequence>
<keyword evidence="11" id="KW-0560">Oxidoreductase</keyword>
<comment type="subcellular location">
    <subcellularLocation>
        <location evidence="2">Membrane</location>
        <topology evidence="2">Multi-pass membrane protein</topology>
    </subcellularLocation>
</comment>
<evidence type="ECO:0000256" key="10">
    <source>
        <dbReference type="ARBA" id="ARBA00022989"/>
    </source>
</evidence>
<evidence type="ECO:0000256" key="1">
    <source>
        <dbReference type="ARBA" id="ARBA00001974"/>
    </source>
</evidence>
<dbReference type="InterPro" id="IPR050369">
    <property type="entry name" value="RBOH/FRE"/>
</dbReference>
<gene>
    <name evidence="20" type="ORF">CJ030_MR5G013081</name>
</gene>
<evidence type="ECO:0000256" key="15">
    <source>
        <dbReference type="ARBA" id="ARBA00023136"/>
    </source>
</evidence>
<keyword evidence="9" id="KW-0274">FAD</keyword>
<evidence type="ECO:0000256" key="11">
    <source>
        <dbReference type="ARBA" id="ARBA00023002"/>
    </source>
</evidence>
<feature type="transmembrane region" description="Helical" evidence="18">
    <location>
        <begin position="574"/>
        <end position="598"/>
    </location>
</feature>
<evidence type="ECO:0000313" key="20">
    <source>
        <dbReference type="EMBL" id="KAB1213027.1"/>
    </source>
</evidence>
<keyword evidence="6" id="KW-0285">Flavoprotein</keyword>
<comment type="cofactor">
    <cofactor evidence="1">
        <name>FAD</name>
        <dbReference type="ChEBI" id="CHEBI:57692"/>
    </cofactor>
</comment>
<comment type="caution">
    <text evidence="20">The sequence shown here is derived from an EMBL/GenBank/DDBJ whole genome shotgun (WGS) entry which is preliminary data.</text>
</comment>
<feature type="domain" description="FAD-binding FR-type" evidence="19">
    <location>
        <begin position="337"/>
        <end position="453"/>
    </location>
</feature>
<feature type="transmembrane region" description="Helical" evidence="18">
    <location>
        <begin position="188"/>
        <end position="209"/>
    </location>
</feature>
<feature type="transmembrane region" description="Helical" evidence="18">
    <location>
        <begin position="230"/>
        <end position="252"/>
    </location>
</feature>
<evidence type="ECO:0000256" key="8">
    <source>
        <dbReference type="ARBA" id="ARBA00022723"/>
    </source>
</evidence>
<dbReference type="Pfam" id="PF08022">
    <property type="entry name" value="FAD_binding_8"/>
    <property type="match status" value="1"/>
</dbReference>
<evidence type="ECO:0000256" key="7">
    <source>
        <dbReference type="ARBA" id="ARBA00022692"/>
    </source>
</evidence>
<dbReference type="CDD" id="cd06186">
    <property type="entry name" value="NOX_Duox_like_FAD_NADP"/>
    <property type="match status" value="1"/>
</dbReference>
<evidence type="ECO:0000256" key="17">
    <source>
        <dbReference type="ARBA" id="ARBA00066905"/>
    </source>
</evidence>
<keyword evidence="21" id="KW-1185">Reference proteome</keyword>
<dbReference type="GO" id="GO:0005886">
    <property type="term" value="C:plasma membrane"/>
    <property type="evidence" value="ECO:0007669"/>
    <property type="project" value="TreeGrafter"/>
</dbReference>
<keyword evidence="14" id="KW-0406">Ion transport</keyword>
<evidence type="ECO:0000256" key="4">
    <source>
        <dbReference type="ARBA" id="ARBA00022448"/>
    </source>
</evidence>
<dbReference type="SFLD" id="SFLDS00052">
    <property type="entry name" value="Ferric_Reductase_Domain"/>
    <property type="match status" value="1"/>
</dbReference>
<comment type="catalytic activity">
    <reaction evidence="16">
        <text>2 a Fe(II)-siderophore + NAD(+) + H(+) = 2 a Fe(III)-siderophore + NADH</text>
        <dbReference type="Rhea" id="RHEA:15061"/>
        <dbReference type="Rhea" id="RHEA-COMP:11342"/>
        <dbReference type="Rhea" id="RHEA-COMP:11344"/>
        <dbReference type="ChEBI" id="CHEBI:15378"/>
        <dbReference type="ChEBI" id="CHEBI:29033"/>
        <dbReference type="ChEBI" id="CHEBI:29034"/>
        <dbReference type="ChEBI" id="CHEBI:57540"/>
        <dbReference type="ChEBI" id="CHEBI:57945"/>
        <dbReference type="EC" id="1.16.1.7"/>
    </reaction>
</comment>
<keyword evidence="15 18" id="KW-0472">Membrane</keyword>
<dbReference type="FunFam" id="3.40.50.80:FF:000036">
    <property type="entry name" value="Ferric reduction oxidase 6"/>
    <property type="match status" value="1"/>
</dbReference>
<evidence type="ECO:0000256" key="9">
    <source>
        <dbReference type="ARBA" id="ARBA00022827"/>
    </source>
</evidence>
<dbReference type="InterPro" id="IPR039261">
    <property type="entry name" value="FNR_nucleotide-bd"/>
</dbReference>
<evidence type="ECO:0000256" key="12">
    <source>
        <dbReference type="ARBA" id="ARBA00023004"/>
    </source>
</evidence>
<feature type="transmembrane region" description="Helical" evidence="18">
    <location>
        <begin position="86"/>
        <end position="106"/>
    </location>
</feature>
<dbReference type="GO" id="GO:0006811">
    <property type="term" value="P:monoatomic ion transport"/>
    <property type="evidence" value="ECO:0007669"/>
    <property type="project" value="UniProtKB-KW"/>
</dbReference>
<evidence type="ECO:0000313" key="21">
    <source>
        <dbReference type="Proteomes" id="UP000516437"/>
    </source>
</evidence>
<dbReference type="AlphaFoldDB" id="A0A6A1VM76"/>
<keyword evidence="13" id="KW-0520">NAD</keyword>
<dbReference type="SFLD" id="SFLDG01168">
    <property type="entry name" value="Ferric_reductase_subgroup_(FRE"/>
    <property type="match status" value="1"/>
</dbReference>
<dbReference type="PROSITE" id="PS51384">
    <property type="entry name" value="FAD_FR"/>
    <property type="match status" value="1"/>
</dbReference>
<dbReference type="PANTHER" id="PTHR11972:SF167">
    <property type="entry name" value="FERRIC REDUCTION OXIDASE 7, CHLOROPLASTIC-LIKE"/>
    <property type="match status" value="1"/>
</dbReference>
<dbReference type="OrthoDB" id="167398at2759"/>
<evidence type="ECO:0000256" key="3">
    <source>
        <dbReference type="ARBA" id="ARBA00006278"/>
    </source>
</evidence>
<proteinExistence type="inferred from homology"/>
<dbReference type="EC" id="1.16.1.7" evidence="17"/>
<dbReference type="InterPro" id="IPR013130">
    <property type="entry name" value="Fe3_Rdtase_TM_dom"/>
</dbReference>
<dbReference type="Gene3D" id="3.40.50.80">
    <property type="entry name" value="Nucleotide-binding domain of ferredoxin-NADP reductase (FNR) module"/>
    <property type="match status" value="2"/>
</dbReference>
<feature type="transmembrane region" description="Helical" evidence="18">
    <location>
        <begin position="127"/>
        <end position="160"/>
    </location>
</feature>
<keyword evidence="7 18" id="KW-0812">Transmembrane</keyword>
<feature type="transmembrane region" description="Helical" evidence="18">
    <location>
        <begin position="38"/>
        <end position="60"/>
    </location>
</feature>
<keyword evidence="8" id="KW-0479">Metal-binding</keyword>
<evidence type="ECO:0000256" key="16">
    <source>
        <dbReference type="ARBA" id="ARBA00050970"/>
    </source>
</evidence>
<protein>
    <recommendedName>
        <fullName evidence="17">ferric-chelate reductase (NADH)</fullName>
        <ecNumber evidence="17">1.16.1.7</ecNumber>
    </recommendedName>
</protein>
<dbReference type="PANTHER" id="PTHR11972">
    <property type="entry name" value="NADPH OXIDASE"/>
    <property type="match status" value="1"/>
</dbReference>
<comment type="similarity">
    <text evidence="3">Belongs to the ferric reductase (FRE) family.</text>
</comment>
<dbReference type="SUPFAM" id="SSF63380">
    <property type="entry name" value="Riboflavin synthase domain-like"/>
    <property type="match status" value="1"/>
</dbReference>
<keyword evidence="4" id="KW-0813">Transport</keyword>
<evidence type="ECO:0000256" key="2">
    <source>
        <dbReference type="ARBA" id="ARBA00004141"/>
    </source>
</evidence>
<evidence type="ECO:0000256" key="18">
    <source>
        <dbReference type="SAM" id="Phobius"/>
    </source>
</evidence>
<dbReference type="InterPro" id="IPR017938">
    <property type="entry name" value="Riboflavin_synthase-like_b-brl"/>
</dbReference>
<feature type="transmembrane region" description="Helical" evidence="18">
    <location>
        <begin position="455"/>
        <end position="476"/>
    </location>
</feature>
<keyword evidence="10 18" id="KW-1133">Transmembrane helix</keyword>
<dbReference type="Pfam" id="PF01794">
    <property type="entry name" value="Ferric_reduct"/>
    <property type="match status" value="1"/>
</dbReference>
<feature type="transmembrane region" description="Helical" evidence="18">
    <location>
        <begin position="316"/>
        <end position="333"/>
    </location>
</feature>
<dbReference type="SUPFAM" id="SSF52343">
    <property type="entry name" value="Ferredoxin reductase-like, C-terminal NADP-linked domain"/>
    <property type="match status" value="1"/>
</dbReference>
<dbReference type="GO" id="GO:0046872">
    <property type="term" value="F:metal ion binding"/>
    <property type="evidence" value="ECO:0007669"/>
    <property type="project" value="UniProtKB-KW"/>
</dbReference>
<evidence type="ECO:0000256" key="13">
    <source>
        <dbReference type="ARBA" id="ARBA00023027"/>
    </source>
</evidence>
<feature type="transmembrane region" description="Helical" evidence="18">
    <location>
        <begin position="264"/>
        <end position="282"/>
    </location>
</feature>
<dbReference type="InterPro" id="IPR013112">
    <property type="entry name" value="FAD-bd_8"/>
</dbReference>
<dbReference type="Proteomes" id="UP000516437">
    <property type="component" value="Chromosome 5"/>
</dbReference>
<reference evidence="20 21" key="1">
    <citation type="journal article" date="2019" name="Plant Biotechnol. J.">
        <title>The red bayberry genome and genetic basis of sex determination.</title>
        <authorList>
            <person name="Jia H.M."/>
            <person name="Jia H.J."/>
            <person name="Cai Q.L."/>
            <person name="Wang Y."/>
            <person name="Zhao H.B."/>
            <person name="Yang W.F."/>
            <person name="Wang G.Y."/>
            <person name="Li Y.H."/>
            <person name="Zhan D.L."/>
            <person name="Shen Y.T."/>
            <person name="Niu Q.F."/>
            <person name="Chang L."/>
            <person name="Qiu J."/>
            <person name="Zhao L."/>
            <person name="Xie H.B."/>
            <person name="Fu W.Y."/>
            <person name="Jin J."/>
            <person name="Li X.W."/>
            <person name="Jiao Y."/>
            <person name="Zhou C.C."/>
            <person name="Tu T."/>
            <person name="Chai C.Y."/>
            <person name="Gao J.L."/>
            <person name="Fan L.J."/>
            <person name="van de Weg E."/>
            <person name="Wang J.Y."/>
            <person name="Gao Z.S."/>
        </authorList>
    </citation>
    <scope>NUCLEOTIDE SEQUENCE [LARGE SCALE GENOMIC DNA]</scope>
    <source>
        <tissue evidence="20">Leaves</tissue>
    </source>
</reference>
<evidence type="ECO:0000256" key="5">
    <source>
        <dbReference type="ARBA" id="ARBA00022617"/>
    </source>
</evidence>
<keyword evidence="5" id="KW-0349">Heme</keyword>
<dbReference type="EMBL" id="RXIC02000023">
    <property type="protein sequence ID" value="KAB1213027.1"/>
    <property type="molecule type" value="Genomic_DNA"/>
</dbReference>
<dbReference type="GO" id="GO:0140618">
    <property type="term" value="F:ferric-chelate reductase (NADH) activity"/>
    <property type="evidence" value="ECO:0007669"/>
    <property type="project" value="UniProtKB-EC"/>
</dbReference>
<organism evidence="20 21">
    <name type="scientific">Morella rubra</name>
    <name type="common">Chinese bayberry</name>
    <dbReference type="NCBI Taxonomy" id="262757"/>
    <lineage>
        <taxon>Eukaryota</taxon>
        <taxon>Viridiplantae</taxon>
        <taxon>Streptophyta</taxon>
        <taxon>Embryophyta</taxon>
        <taxon>Tracheophyta</taxon>
        <taxon>Spermatophyta</taxon>
        <taxon>Magnoliopsida</taxon>
        <taxon>eudicotyledons</taxon>
        <taxon>Gunneridae</taxon>
        <taxon>Pentapetalae</taxon>
        <taxon>rosids</taxon>
        <taxon>fabids</taxon>
        <taxon>Fagales</taxon>
        <taxon>Myricaceae</taxon>
        <taxon>Morella</taxon>
    </lineage>
</organism>
<dbReference type="Pfam" id="PF08030">
    <property type="entry name" value="NAD_binding_6"/>
    <property type="match status" value="1"/>
</dbReference>
<evidence type="ECO:0000256" key="14">
    <source>
        <dbReference type="ARBA" id="ARBA00023065"/>
    </source>
</evidence>
<dbReference type="InterPro" id="IPR017927">
    <property type="entry name" value="FAD-bd_FR_type"/>
</dbReference>
<name>A0A6A1VM76_9ROSI</name>
<evidence type="ECO:0000259" key="19">
    <source>
        <dbReference type="PROSITE" id="PS51384"/>
    </source>
</evidence>